<evidence type="ECO:0000259" key="11">
    <source>
        <dbReference type="PROSITE" id="PS50522"/>
    </source>
</evidence>
<dbReference type="Pfam" id="PF03431">
    <property type="entry name" value="RNA_replicase_B"/>
    <property type="match status" value="1"/>
</dbReference>
<keyword evidence="2 12" id="KW-0696">RNA-directed RNA polymerase</keyword>
<evidence type="ECO:0000256" key="7">
    <source>
        <dbReference type="ARBA" id="ARBA00030248"/>
    </source>
</evidence>
<evidence type="ECO:0000256" key="2">
    <source>
        <dbReference type="ARBA" id="ARBA00022484"/>
    </source>
</evidence>
<gene>
    <name evidence="12" type="primary">SRR7976310_6_3</name>
</gene>
<feature type="compositionally biased region" description="Basic residues" evidence="10">
    <location>
        <begin position="1"/>
        <end position="17"/>
    </location>
</feature>
<evidence type="ECO:0000256" key="8">
    <source>
        <dbReference type="ARBA" id="ARBA00048744"/>
    </source>
</evidence>
<dbReference type="GO" id="GO:0003968">
    <property type="term" value="F:RNA-directed RNA polymerase activity"/>
    <property type="evidence" value="ECO:0007669"/>
    <property type="project" value="UniProtKB-KW"/>
</dbReference>
<dbReference type="KEGG" id="vg:80399164"/>
<sequence length="536" mass="60843">MHKRHTNNRRLGAKKRVSANSPLAESAQSLIMQLPKLLMTGEELPCLDYLRDEYLSKFCAEDVVPAAVRRKAAVDKWLSTELKNASTNARLRAMDRGFHVLPHITFYRFLEIAQRLIAQVLGDLRDEIVLGSFSGGASTSRARTESRPAQKFVGQADITMEAMPYTDVIHREAPLLRQAGAFYHLREVEGAVLFTVPKKSDIDRCACKEPDVNMFLQKGVGKHIRRRLRKFGIDLNDQSVNRRLARVGSIDGSLATLDLSSASDTVTISCVQALLPTDWFLYLNDIRSRNVVVDGHLVTTEMFSSMGNGFTFELESLIFWALMKATAYLRGHPGVISVYGDDIIIPSGMYDDACWVLEVFGFTPNPSKSFATGPFRESCGGHYWYGEDITPFYLKRPPTHLTDLIRVCNQLRRWAMAEESRQYMLPELFRLWRSLAEYVPSDLWGGHDVEVDTQLACPGVPINRLVRSTDDVKEPPLGAYLLWHNTNWNRSIEPNEPGFEPARTDLFCRRRRSPIWSARYEGGEFYEELIARPLSV</sequence>
<evidence type="ECO:0000256" key="4">
    <source>
        <dbReference type="ARBA" id="ARBA00022695"/>
    </source>
</evidence>
<dbReference type="GeneID" id="80399164"/>
<dbReference type="PROSITE" id="PS50522">
    <property type="entry name" value="RDRP_PHAGE"/>
    <property type="match status" value="1"/>
</dbReference>
<keyword evidence="3" id="KW-0808">Transferase</keyword>
<evidence type="ECO:0000256" key="9">
    <source>
        <dbReference type="PIRSR" id="PIRSR605093-1"/>
    </source>
</evidence>
<evidence type="ECO:0000256" key="1">
    <source>
        <dbReference type="ARBA" id="ARBA00012494"/>
    </source>
</evidence>
<accession>A0A8S5L0L1</accession>
<proteinExistence type="predicted"/>
<name>A0A8S5L0L1_9VIRU</name>
<evidence type="ECO:0000256" key="5">
    <source>
        <dbReference type="ARBA" id="ARBA00022741"/>
    </source>
</evidence>
<evidence type="ECO:0000313" key="12">
    <source>
        <dbReference type="EMBL" id="DAD51152.1"/>
    </source>
</evidence>
<feature type="binding site" evidence="9">
    <location>
        <position position="342"/>
    </location>
    <ligand>
        <name>Mg(2+)</name>
        <dbReference type="ChEBI" id="CHEBI:18420"/>
        <label>2</label>
    </ligand>
</feature>
<dbReference type="SUPFAM" id="SSF56672">
    <property type="entry name" value="DNA/RNA polymerases"/>
    <property type="match status" value="1"/>
</dbReference>
<organism evidence="12 13">
    <name type="scientific">ssRNA phage SRR7976310_6</name>
    <dbReference type="NCBI Taxonomy" id="2786684"/>
    <lineage>
        <taxon>Viruses</taxon>
        <taxon>Riboviria</taxon>
        <taxon>Orthornavirae</taxon>
        <taxon>Lenarviricota</taxon>
        <taxon>Leviviricetes</taxon>
        <taxon>Norzivirales</taxon>
        <taxon>Fiersviridae</taxon>
        <taxon>Vohsuavirus</taxon>
        <taxon>Vohsuavirus limivicinum</taxon>
    </lineage>
</organism>
<evidence type="ECO:0000313" key="13">
    <source>
        <dbReference type="Proteomes" id="UP000679568"/>
    </source>
</evidence>
<feature type="region of interest" description="Disordered" evidence="10">
    <location>
        <begin position="1"/>
        <end position="20"/>
    </location>
</feature>
<keyword evidence="5" id="KW-0547">Nucleotide-binding</keyword>
<comment type="cofactor">
    <cofactor evidence="9">
        <name>Mg(2+)</name>
        <dbReference type="ChEBI" id="CHEBI:18420"/>
    </cofactor>
    <text evidence="9">Binds 2 Mg(2+) per subunit.</text>
</comment>
<dbReference type="RefSeq" id="YP_010769990.1">
    <property type="nucleotide sequence ID" value="NC_074128.1"/>
</dbReference>
<feature type="binding site" evidence="9">
    <location>
        <position position="341"/>
    </location>
    <ligand>
        <name>Mg(2+)</name>
        <dbReference type="ChEBI" id="CHEBI:18420"/>
        <label>2</label>
    </ligand>
</feature>
<dbReference type="GO" id="GO:0046872">
    <property type="term" value="F:metal ion binding"/>
    <property type="evidence" value="ECO:0007669"/>
    <property type="project" value="UniProtKB-KW"/>
</dbReference>
<evidence type="ECO:0000256" key="10">
    <source>
        <dbReference type="SAM" id="MobiDB-lite"/>
    </source>
</evidence>
<dbReference type="GO" id="GO:0039694">
    <property type="term" value="P:viral RNA genome replication"/>
    <property type="evidence" value="ECO:0007669"/>
    <property type="project" value="InterPro"/>
</dbReference>
<keyword evidence="13" id="KW-1185">Reference proteome</keyword>
<reference evidence="12" key="1">
    <citation type="submission" date="2020-09" db="EMBL/GenBank/DDBJ databases">
        <title>Leviviricetes taxonomy.</title>
        <authorList>
            <person name="Stockdale S.R."/>
            <person name="Callanan J."/>
            <person name="Adriaenssens E.M."/>
            <person name="Kuhn J.H."/>
            <person name="Rumnieks J."/>
            <person name="Shkoporov A."/>
            <person name="Draper L.A."/>
            <person name="Ross P."/>
            <person name="Hill C."/>
        </authorList>
    </citation>
    <scope>NUCLEOTIDE SEQUENCE</scope>
</reference>
<dbReference type="InterPro" id="IPR005093">
    <property type="entry name" value="RNArep_beta"/>
</dbReference>
<keyword evidence="9" id="KW-0460">Magnesium</keyword>
<evidence type="ECO:0000256" key="3">
    <source>
        <dbReference type="ARBA" id="ARBA00022679"/>
    </source>
</evidence>
<dbReference type="InterPro" id="IPR043502">
    <property type="entry name" value="DNA/RNA_pol_sf"/>
</dbReference>
<comment type="catalytic activity">
    <reaction evidence="8">
        <text>RNA(n) + a ribonucleoside 5'-triphosphate = RNA(n+1) + diphosphate</text>
        <dbReference type="Rhea" id="RHEA:21248"/>
        <dbReference type="Rhea" id="RHEA-COMP:14527"/>
        <dbReference type="Rhea" id="RHEA-COMP:17342"/>
        <dbReference type="ChEBI" id="CHEBI:33019"/>
        <dbReference type="ChEBI" id="CHEBI:61557"/>
        <dbReference type="ChEBI" id="CHEBI:140395"/>
        <dbReference type="EC" id="2.7.7.48"/>
    </reaction>
</comment>
<dbReference type="EMBL" id="BK013735">
    <property type="protein sequence ID" value="DAD51152.1"/>
    <property type="molecule type" value="Genomic_RNA"/>
</dbReference>
<protein>
    <recommendedName>
        <fullName evidence="1">RNA-directed RNA polymerase</fullName>
        <ecNumber evidence="1">2.7.7.48</ecNumber>
    </recommendedName>
    <alternativeName>
        <fullName evidence="7">RNA replicase beta chain</fullName>
    </alternativeName>
</protein>
<keyword evidence="6" id="KW-0693">Viral RNA replication</keyword>
<dbReference type="InterPro" id="IPR007096">
    <property type="entry name" value="RNA-dir_Rpol_cat_phage"/>
</dbReference>
<dbReference type="Proteomes" id="UP000679568">
    <property type="component" value="Segment"/>
</dbReference>
<feature type="binding site" evidence="9">
    <location>
        <position position="258"/>
    </location>
    <ligand>
        <name>Mg(2+)</name>
        <dbReference type="ChEBI" id="CHEBI:18420"/>
        <label>2</label>
    </ligand>
</feature>
<dbReference type="EC" id="2.7.7.48" evidence="1"/>
<keyword evidence="4" id="KW-0548">Nucleotidyltransferase</keyword>
<dbReference type="GO" id="GO:0000166">
    <property type="term" value="F:nucleotide binding"/>
    <property type="evidence" value="ECO:0007669"/>
    <property type="project" value="UniProtKB-KW"/>
</dbReference>
<keyword evidence="9" id="KW-0479">Metal-binding</keyword>
<feature type="domain" description="RdRp catalytic" evidence="11">
    <location>
        <begin position="243"/>
        <end position="373"/>
    </location>
</feature>
<evidence type="ECO:0000256" key="6">
    <source>
        <dbReference type="ARBA" id="ARBA00022953"/>
    </source>
</evidence>